<name>A0A849L1C0_9RHOB</name>
<organism evidence="2 3">
    <name type="scientific">Halovulum dunhuangense</name>
    <dbReference type="NCBI Taxonomy" id="1505036"/>
    <lineage>
        <taxon>Bacteria</taxon>
        <taxon>Pseudomonadati</taxon>
        <taxon>Pseudomonadota</taxon>
        <taxon>Alphaproteobacteria</taxon>
        <taxon>Rhodobacterales</taxon>
        <taxon>Paracoccaceae</taxon>
        <taxon>Halovulum</taxon>
    </lineage>
</organism>
<reference evidence="2 3" key="1">
    <citation type="submission" date="2020-05" db="EMBL/GenBank/DDBJ databases">
        <title>Gimesia benthica sp. nov., a novel planctomycete isolated from a deep-sea water sample of the Northwest Indian Ocean.</title>
        <authorList>
            <person name="Wang J."/>
            <person name="Ruan C."/>
            <person name="Song L."/>
            <person name="Zhu Y."/>
            <person name="Li A."/>
            <person name="Zheng X."/>
            <person name="Wang L."/>
            <person name="Lu Z."/>
            <person name="Huang Y."/>
            <person name="Du W."/>
            <person name="Zhou Y."/>
            <person name="Huang L."/>
            <person name="Dai X."/>
        </authorList>
    </citation>
    <scope>NUCLEOTIDE SEQUENCE [LARGE SCALE GENOMIC DNA]</scope>
    <source>
        <strain evidence="2 3">YYQ-30</strain>
    </source>
</reference>
<dbReference type="InterPro" id="IPR017581">
    <property type="entry name" value="AtpR-like"/>
</dbReference>
<protein>
    <recommendedName>
        <fullName evidence="4">F1F0 ATPase subunit 2</fullName>
    </recommendedName>
</protein>
<feature type="transmembrane region" description="Helical" evidence="1">
    <location>
        <begin position="67"/>
        <end position="85"/>
    </location>
</feature>
<comment type="caution">
    <text evidence="2">The sequence shown here is derived from an EMBL/GenBank/DDBJ whole genome shotgun (WGS) entry which is preliminary data.</text>
</comment>
<sequence length="100" mass="9994">MTLSFLALPLSALGGAALGAVYLGLLWVAVRSLPQDRGGARVFVALGLARIALMLGALAAAAALGMAAGGLAAAVAGFIAVRFAATRWIGRTTPGDTTWK</sequence>
<evidence type="ECO:0000313" key="3">
    <source>
        <dbReference type="Proteomes" id="UP000572377"/>
    </source>
</evidence>
<dbReference type="Pfam" id="PF12966">
    <property type="entry name" value="AtpR"/>
    <property type="match status" value="1"/>
</dbReference>
<dbReference type="Proteomes" id="UP000572377">
    <property type="component" value="Unassembled WGS sequence"/>
</dbReference>
<gene>
    <name evidence="2" type="ORF">HMH01_06510</name>
</gene>
<feature type="transmembrane region" description="Helical" evidence="1">
    <location>
        <begin position="42"/>
        <end position="61"/>
    </location>
</feature>
<proteinExistence type="predicted"/>
<dbReference type="AlphaFoldDB" id="A0A849L1C0"/>
<evidence type="ECO:0000313" key="2">
    <source>
        <dbReference type="EMBL" id="NNU80086.1"/>
    </source>
</evidence>
<keyword evidence="1" id="KW-0812">Transmembrane</keyword>
<evidence type="ECO:0008006" key="4">
    <source>
        <dbReference type="Google" id="ProtNLM"/>
    </source>
</evidence>
<keyword evidence="1" id="KW-1133">Transmembrane helix</keyword>
<dbReference type="RefSeq" id="WP_171323552.1">
    <property type="nucleotide sequence ID" value="NZ_JABFBC010000001.1"/>
</dbReference>
<evidence type="ECO:0000256" key="1">
    <source>
        <dbReference type="SAM" id="Phobius"/>
    </source>
</evidence>
<keyword evidence="1" id="KW-0472">Membrane</keyword>
<dbReference type="EMBL" id="JABFBC010000001">
    <property type="protein sequence ID" value="NNU80086.1"/>
    <property type="molecule type" value="Genomic_DNA"/>
</dbReference>
<keyword evidence="3" id="KW-1185">Reference proteome</keyword>
<accession>A0A849L1C0</accession>
<feature type="transmembrane region" description="Helical" evidence="1">
    <location>
        <begin position="6"/>
        <end position="30"/>
    </location>
</feature>